<evidence type="ECO:0000313" key="4">
    <source>
        <dbReference type="Proteomes" id="UP000521676"/>
    </source>
</evidence>
<dbReference type="EMBL" id="CP128399">
    <property type="protein sequence ID" value="WJW67631.1"/>
    <property type="molecule type" value="Genomic_DNA"/>
</dbReference>
<accession>A0A8T7LXS2</accession>
<dbReference type="EMBL" id="JACATZ010000001">
    <property type="protein sequence ID" value="NWJ45763.1"/>
    <property type="molecule type" value="Genomic_DNA"/>
</dbReference>
<dbReference type="Proteomes" id="UP001431572">
    <property type="component" value="Chromosome 1"/>
</dbReference>
<gene>
    <name evidence="2" type="ORF">HXX08_07780</name>
    <name evidence="3" type="ORF">OZ401_000901</name>
</gene>
<evidence type="ECO:0000313" key="5">
    <source>
        <dbReference type="Proteomes" id="UP001431572"/>
    </source>
</evidence>
<keyword evidence="1" id="KW-0812">Transmembrane</keyword>
<keyword evidence="1" id="KW-0472">Membrane</keyword>
<protein>
    <submittedName>
        <fullName evidence="2">Uncharacterized protein</fullName>
    </submittedName>
</protein>
<feature type="transmembrane region" description="Helical" evidence="1">
    <location>
        <begin position="221"/>
        <end position="241"/>
    </location>
</feature>
<proteinExistence type="predicted"/>
<evidence type="ECO:0000313" key="2">
    <source>
        <dbReference type="EMBL" id="NWJ45763.1"/>
    </source>
</evidence>
<evidence type="ECO:0000313" key="3">
    <source>
        <dbReference type="EMBL" id="WJW67631.1"/>
    </source>
</evidence>
<keyword evidence="1" id="KW-1133">Transmembrane helix</keyword>
<reference evidence="2 4" key="1">
    <citation type="submission" date="2020-06" db="EMBL/GenBank/DDBJ databases">
        <title>Anoxygenic phototrophic Chloroflexota member uses a Type I reaction center.</title>
        <authorList>
            <person name="Tsuji J.M."/>
            <person name="Shaw N.A."/>
            <person name="Nagashima S."/>
            <person name="Venkiteswaran J."/>
            <person name="Schiff S.L."/>
            <person name="Hanada S."/>
            <person name="Tank M."/>
            <person name="Neufeld J.D."/>
        </authorList>
    </citation>
    <scope>NUCLEOTIDE SEQUENCE [LARGE SCALE GENOMIC DNA]</scope>
    <source>
        <strain evidence="2">L227-S17</strain>
    </source>
</reference>
<feature type="transmembrane region" description="Helical" evidence="1">
    <location>
        <begin position="247"/>
        <end position="267"/>
    </location>
</feature>
<feature type="transmembrane region" description="Helical" evidence="1">
    <location>
        <begin position="190"/>
        <end position="209"/>
    </location>
</feature>
<sequence>MATKPPPKLLNKLVHESTRFWLAGLLVFILLLLYLPFYQPKLQFSYPVAALSKTLENATTSGFYEKQIDQAGNNYVWTSERPGIFFDFHTSESVKLVVWARSAAVAGGINAPVSVLVNGVEITQFQPDPTKQDFQPFEFILPGTSSDMRLQMVTRTFTAPGDSRTLGTMISSVTLDKTKAWDKLKNRVRLLWLVAALLVLAVIVHFVPFKSSSVFIKYRDKILFAGAFIAAGLALGFIWSVGPVDQFYFGLITLVLVCTMLATLALINPLANRLTLKFHPKAIAERLLSTSAFLLLLIIAVSNLPLLWGVISNPKTTRFAAMSYQERQTNVFGTFAEGVNYADKLISVDAPITVILPNNLYSNGGVSFFFNYWLYPRRIVYEQEVAAALSHNNTYLLYTCSFELLQSTCSSPLPNLLGTQNRYTLVRSFEGNREFFGIYRLNEVAISKVRMSGI</sequence>
<feature type="transmembrane region" description="Helical" evidence="1">
    <location>
        <begin position="287"/>
        <end position="308"/>
    </location>
</feature>
<dbReference type="AlphaFoldDB" id="A0A8T7LXS2"/>
<dbReference type="RefSeq" id="WP_341469520.1">
    <property type="nucleotide sequence ID" value="NZ_CP128399.1"/>
</dbReference>
<reference evidence="3" key="2">
    <citation type="journal article" date="2024" name="Nature">
        <title>Anoxygenic phototroph of the Chloroflexota uses a type I reaction centre.</title>
        <authorList>
            <person name="Tsuji J.M."/>
            <person name="Shaw N.A."/>
            <person name="Nagashima S."/>
            <person name="Venkiteswaran J.J."/>
            <person name="Schiff S.L."/>
            <person name="Watanabe T."/>
            <person name="Fukui M."/>
            <person name="Hanada S."/>
            <person name="Tank M."/>
            <person name="Neufeld J.D."/>
        </authorList>
    </citation>
    <scope>NUCLEOTIDE SEQUENCE</scope>
    <source>
        <strain evidence="3">L227-S17</strain>
    </source>
</reference>
<organism evidence="2 4">
    <name type="scientific">Candidatus Chlorohelix allophototropha</name>
    <dbReference type="NCBI Taxonomy" id="3003348"/>
    <lineage>
        <taxon>Bacteria</taxon>
        <taxon>Bacillati</taxon>
        <taxon>Chloroflexota</taxon>
        <taxon>Chloroflexia</taxon>
        <taxon>Candidatus Chloroheliales</taxon>
        <taxon>Candidatus Chloroheliaceae</taxon>
        <taxon>Candidatus Chlorohelix</taxon>
    </lineage>
</organism>
<dbReference type="Proteomes" id="UP000521676">
    <property type="component" value="Unassembled WGS sequence"/>
</dbReference>
<feature type="transmembrane region" description="Helical" evidence="1">
    <location>
        <begin position="20"/>
        <end position="38"/>
    </location>
</feature>
<keyword evidence="5" id="KW-1185">Reference proteome</keyword>
<evidence type="ECO:0000256" key="1">
    <source>
        <dbReference type="SAM" id="Phobius"/>
    </source>
</evidence>
<name>A0A8T7LXS2_9CHLR</name>